<dbReference type="EMBL" id="JAPHVQ010000008">
    <property type="protein sequence ID" value="MDE8035228.1"/>
    <property type="molecule type" value="Genomic_DNA"/>
</dbReference>
<feature type="transmembrane region" description="Helical" evidence="1">
    <location>
        <begin position="47"/>
        <end position="68"/>
    </location>
</feature>
<keyword evidence="1" id="KW-1133">Transmembrane helix</keyword>
<dbReference type="RefSeq" id="WP_275218171.1">
    <property type="nucleotide sequence ID" value="NZ_JAPHVQ010000008.1"/>
</dbReference>
<proteinExistence type="predicted"/>
<feature type="transmembrane region" description="Helical" evidence="1">
    <location>
        <begin position="24"/>
        <end position="41"/>
    </location>
</feature>
<sequence>MEKNFGYRLGTLVRRFKEWNHPTLLKWCYVISVTLSLLILFFDIFVWLLVCILCLIAIVLYSDVVWGITPAEKRITDKLEQINQTLKGQSK</sequence>
<keyword evidence="3" id="KW-1185">Reference proteome</keyword>
<evidence type="ECO:0000313" key="2">
    <source>
        <dbReference type="EMBL" id="MDE8035228.1"/>
    </source>
</evidence>
<evidence type="ECO:0000256" key="1">
    <source>
        <dbReference type="SAM" id="Phobius"/>
    </source>
</evidence>
<comment type="caution">
    <text evidence="2">The sequence shown here is derived from an EMBL/GenBank/DDBJ whole genome shotgun (WGS) entry which is preliminary data.</text>
</comment>
<keyword evidence="1" id="KW-0472">Membrane</keyword>
<dbReference type="AlphaFoldDB" id="A0A9X4G4J9"/>
<gene>
    <name evidence="2" type="ORF">OQ257_08630</name>
</gene>
<name>A0A9X4G4J9_ACTEU</name>
<keyword evidence="1" id="KW-0812">Transmembrane</keyword>
<reference evidence="2" key="2">
    <citation type="journal article" date="2023" name="Pathogens">
        <title>Pathological Features and Genomic Characterization of an Actinobacillus equuli subsp. equuli Bearing Unique Virulence-Associated Genes from an Adult Horse with Pleuropneumonia.</title>
        <authorList>
            <person name="Kamali M."/>
            <person name="Carossino M."/>
            <person name="Del Piero F."/>
            <person name="Peak L."/>
            <person name="Mitchell M.S."/>
            <person name="Willette J."/>
            <person name="Baker R."/>
            <person name="Li F."/>
            <person name="Kenez A."/>
            <person name="Balasuriya U.B.R."/>
            <person name="Go Y.Y."/>
        </authorList>
    </citation>
    <scope>NUCLEOTIDE SEQUENCE</scope>
    <source>
        <strain evidence="2">4524</strain>
    </source>
</reference>
<accession>A0A9X4G4J9</accession>
<reference evidence="2" key="1">
    <citation type="submission" date="2022-11" db="EMBL/GenBank/DDBJ databases">
        <authorList>
            <person name="Kamali M."/>
            <person name="Peak L."/>
            <person name="Go Y.Y."/>
            <person name="Balasuriya U.B.R."/>
            <person name="Carossino M."/>
        </authorList>
    </citation>
    <scope>NUCLEOTIDE SEQUENCE</scope>
    <source>
        <strain evidence="2">4524</strain>
    </source>
</reference>
<dbReference type="Proteomes" id="UP001142444">
    <property type="component" value="Unassembled WGS sequence"/>
</dbReference>
<protein>
    <submittedName>
        <fullName evidence="2">Uncharacterized protein</fullName>
    </submittedName>
</protein>
<evidence type="ECO:0000313" key="3">
    <source>
        <dbReference type="Proteomes" id="UP001142444"/>
    </source>
</evidence>
<organism evidence="2 3">
    <name type="scientific">Actinobacillus equuli subsp. equuli</name>
    <dbReference type="NCBI Taxonomy" id="202947"/>
    <lineage>
        <taxon>Bacteria</taxon>
        <taxon>Pseudomonadati</taxon>
        <taxon>Pseudomonadota</taxon>
        <taxon>Gammaproteobacteria</taxon>
        <taxon>Pasteurellales</taxon>
        <taxon>Pasteurellaceae</taxon>
        <taxon>Actinobacillus</taxon>
    </lineage>
</organism>